<sequence length="49" mass="5653">NYTRQQRMQATSLRGAHSEPNSSEVIIRSHGKHFDLEITSDSIARQERN</sequence>
<dbReference type="Proteomes" id="UP000237000">
    <property type="component" value="Unassembled WGS sequence"/>
</dbReference>
<dbReference type="InParanoid" id="A0A2P5BXB4"/>
<evidence type="ECO:0000313" key="2">
    <source>
        <dbReference type="EMBL" id="PON53428.1"/>
    </source>
</evidence>
<feature type="non-terminal residue" evidence="2">
    <location>
        <position position="1"/>
    </location>
</feature>
<gene>
    <name evidence="2" type="ORF">TorRG33x02_305440</name>
</gene>
<dbReference type="AlphaFoldDB" id="A0A2P5BXB4"/>
<protein>
    <submittedName>
        <fullName evidence="2">Uncharacterized protein</fullName>
    </submittedName>
</protein>
<accession>A0A2P5BXB4</accession>
<evidence type="ECO:0000313" key="3">
    <source>
        <dbReference type="Proteomes" id="UP000237000"/>
    </source>
</evidence>
<proteinExistence type="predicted"/>
<keyword evidence="3" id="KW-1185">Reference proteome</keyword>
<organism evidence="2 3">
    <name type="scientific">Trema orientale</name>
    <name type="common">Charcoal tree</name>
    <name type="synonym">Celtis orientalis</name>
    <dbReference type="NCBI Taxonomy" id="63057"/>
    <lineage>
        <taxon>Eukaryota</taxon>
        <taxon>Viridiplantae</taxon>
        <taxon>Streptophyta</taxon>
        <taxon>Embryophyta</taxon>
        <taxon>Tracheophyta</taxon>
        <taxon>Spermatophyta</taxon>
        <taxon>Magnoliopsida</taxon>
        <taxon>eudicotyledons</taxon>
        <taxon>Gunneridae</taxon>
        <taxon>Pentapetalae</taxon>
        <taxon>rosids</taxon>
        <taxon>fabids</taxon>
        <taxon>Rosales</taxon>
        <taxon>Cannabaceae</taxon>
        <taxon>Trema</taxon>
    </lineage>
</organism>
<name>A0A2P5BXB4_TREOI</name>
<dbReference type="EMBL" id="JXTC01000444">
    <property type="protein sequence ID" value="PON53428.1"/>
    <property type="molecule type" value="Genomic_DNA"/>
</dbReference>
<feature type="compositionally biased region" description="Polar residues" evidence="1">
    <location>
        <begin position="1"/>
        <end position="12"/>
    </location>
</feature>
<feature type="region of interest" description="Disordered" evidence="1">
    <location>
        <begin position="1"/>
        <end position="23"/>
    </location>
</feature>
<comment type="caution">
    <text evidence="2">The sequence shown here is derived from an EMBL/GenBank/DDBJ whole genome shotgun (WGS) entry which is preliminary data.</text>
</comment>
<reference evidence="3" key="1">
    <citation type="submission" date="2016-06" db="EMBL/GenBank/DDBJ databases">
        <title>Parallel loss of symbiosis genes in relatives of nitrogen-fixing non-legume Parasponia.</title>
        <authorList>
            <person name="Van Velzen R."/>
            <person name="Holmer R."/>
            <person name="Bu F."/>
            <person name="Rutten L."/>
            <person name="Van Zeijl A."/>
            <person name="Liu W."/>
            <person name="Santuari L."/>
            <person name="Cao Q."/>
            <person name="Sharma T."/>
            <person name="Shen D."/>
            <person name="Roswanjaya Y."/>
            <person name="Wardhani T."/>
            <person name="Kalhor M.S."/>
            <person name="Jansen J."/>
            <person name="Van den Hoogen J."/>
            <person name="Gungor B."/>
            <person name="Hartog M."/>
            <person name="Hontelez J."/>
            <person name="Verver J."/>
            <person name="Yang W.-C."/>
            <person name="Schijlen E."/>
            <person name="Repin R."/>
            <person name="Schilthuizen M."/>
            <person name="Schranz E."/>
            <person name="Heidstra R."/>
            <person name="Miyata K."/>
            <person name="Fedorova E."/>
            <person name="Kohlen W."/>
            <person name="Bisseling T."/>
            <person name="Smit S."/>
            <person name="Geurts R."/>
        </authorList>
    </citation>
    <scope>NUCLEOTIDE SEQUENCE [LARGE SCALE GENOMIC DNA]</scope>
    <source>
        <strain evidence="3">cv. RG33-2</strain>
    </source>
</reference>
<evidence type="ECO:0000256" key="1">
    <source>
        <dbReference type="SAM" id="MobiDB-lite"/>
    </source>
</evidence>